<protein>
    <recommendedName>
        <fullName evidence="5">SWIM-type domain-containing protein</fullName>
    </recommendedName>
</protein>
<evidence type="ECO:0000259" key="5">
    <source>
        <dbReference type="PROSITE" id="PS50966"/>
    </source>
</evidence>
<keyword evidence="2 4" id="KW-0863">Zinc-finger</keyword>
<dbReference type="Proteomes" id="UP001470230">
    <property type="component" value="Unassembled WGS sequence"/>
</dbReference>
<dbReference type="Pfam" id="PF04434">
    <property type="entry name" value="SWIM"/>
    <property type="match status" value="1"/>
</dbReference>
<evidence type="ECO:0000313" key="6">
    <source>
        <dbReference type="EMBL" id="KAK8898844.1"/>
    </source>
</evidence>
<reference evidence="6 7" key="1">
    <citation type="submission" date="2024-04" db="EMBL/GenBank/DDBJ databases">
        <title>Tritrichomonas musculus Genome.</title>
        <authorList>
            <person name="Alves-Ferreira E."/>
            <person name="Grigg M."/>
            <person name="Lorenzi H."/>
            <person name="Galac M."/>
        </authorList>
    </citation>
    <scope>NUCLEOTIDE SEQUENCE [LARGE SCALE GENOMIC DNA]</scope>
    <source>
        <strain evidence="6 7">EAF2021</strain>
    </source>
</reference>
<keyword evidence="3" id="KW-0862">Zinc</keyword>
<evidence type="ECO:0000256" key="3">
    <source>
        <dbReference type="ARBA" id="ARBA00022833"/>
    </source>
</evidence>
<feature type="domain" description="SWIM-type" evidence="5">
    <location>
        <begin position="64"/>
        <end position="99"/>
    </location>
</feature>
<organism evidence="6 7">
    <name type="scientific">Tritrichomonas musculus</name>
    <dbReference type="NCBI Taxonomy" id="1915356"/>
    <lineage>
        <taxon>Eukaryota</taxon>
        <taxon>Metamonada</taxon>
        <taxon>Parabasalia</taxon>
        <taxon>Tritrichomonadida</taxon>
        <taxon>Tritrichomonadidae</taxon>
        <taxon>Tritrichomonas</taxon>
    </lineage>
</organism>
<keyword evidence="1" id="KW-0479">Metal-binding</keyword>
<dbReference type="PROSITE" id="PS50966">
    <property type="entry name" value="ZF_SWIM"/>
    <property type="match status" value="1"/>
</dbReference>
<accession>A0ABR2L670</accession>
<evidence type="ECO:0000256" key="1">
    <source>
        <dbReference type="ARBA" id="ARBA00022723"/>
    </source>
</evidence>
<evidence type="ECO:0000313" key="7">
    <source>
        <dbReference type="Proteomes" id="UP001470230"/>
    </source>
</evidence>
<comment type="caution">
    <text evidence="6">The sequence shown here is derived from an EMBL/GenBank/DDBJ whole genome shotgun (WGS) entry which is preliminary data.</text>
</comment>
<evidence type="ECO:0000256" key="4">
    <source>
        <dbReference type="PROSITE-ProRule" id="PRU00325"/>
    </source>
</evidence>
<sequence>MSRHYIKARKIKKAFGSEILSFMKLLKVDKRIAEALNGSLNKCNDLIVTDVDDIWKVTETKTNYSFYVRNNKNWSCSCGKLTNCGLPCSHIMKVMKNKDILMETLGKLISPRWVISNQKLELSLISKSDELTDF</sequence>
<gene>
    <name evidence="6" type="ORF">M9Y10_001136</name>
</gene>
<evidence type="ECO:0000256" key="2">
    <source>
        <dbReference type="ARBA" id="ARBA00022771"/>
    </source>
</evidence>
<dbReference type="SMART" id="SM00575">
    <property type="entry name" value="ZnF_PMZ"/>
    <property type="match status" value="1"/>
</dbReference>
<name>A0ABR2L670_9EUKA</name>
<dbReference type="EMBL" id="JAPFFF010000001">
    <property type="protein sequence ID" value="KAK8898844.1"/>
    <property type="molecule type" value="Genomic_DNA"/>
</dbReference>
<dbReference type="InterPro" id="IPR006564">
    <property type="entry name" value="Znf_PMZ"/>
</dbReference>
<proteinExistence type="predicted"/>
<dbReference type="InterPro" id="IPR007527">
    <property type="entry name" value="Znf_SWIM"/>
</dbReference>
<keyword evidence="7" id="KW-1185">Reference proteome</keyword>